<evidence type="ECO:0000313" key="1">
    <source>
        <dbReference type="EMBL" id="KKT36578.1"/>
    </source>
</evidence>
<accession>A0A837I774</accession>
<protein>
    <submittedName>
        <fullName evidence="1">Uncharacterized protein</fullName>
    </submittedName>
</protein>
<gene>
    <name evidence="1" type="ORF">UW25_C0005G0060</name>
</gene>
<proteinExistence type="predicted"/>
<name>A0A837I774_9BACT</name>
<dbReference type="EMBL" id="LCHP01000005">
    <property type="protein sequence ID" value="KKT36578.1"/>
    <property type="molecule type" value="Genomic_DNA"/>
</dbReference>
<dbReference type="Proteomes" id="UP000033815">
    <property type="component" value="Unassembled WGS sequence"/>
</dbReference>
<comment type="caution">
    <text evidence="1">The sequence shown here is derived from an EMBL/GenBank/DDBJ whole genome shotgun (WGS) entry which is preliminary data.</text>
</comment>
<reference evidence="1 2" key="1">
    <citation type="journal article" date="2015" name="Nature">
        <title>rRNA introns, odd ribosomes, and small enigmatic genomes across a large radiation of phyla.</title>
        <authorList>
            <person name="Brown C.T."/>
            <person name="Hug L.A."/>
            <person name="Thomas B.C."/>
            <person name="Sharon I."/>
            <person name="Castelle C.J."/>
            <person name="Singh A."/>
            <person name="Wilkins M.J."/>
            <person name="Williams K.H."/>
            <person name="Banfield J.F."/>
        </authorList>
    </citation>
    <scope>NUCLEOTIDE SEQUENCE [LARGE SCALE GENOMIC DNA]</scope>
</reference>
<sequence>MNNREYLIEWSKLEDKQLISNLEKFEDEVFWVTEIFLLIQKFEKSLKTPKLNFQISVGLMHMVVKDAHLAFLSIFRGHFSLSYKNIRSAIEAATFINAIKGDENKANVWMKKKFKDQNDEEYKKLLSEGRQGDFGEKLKNKFKFASEQSHANIFKFLNGRKSELLVERKIIKDTYSYFDEDDDWFIAHTHQFIDTMFLILSVLEEVFRDQIEDKEYKQKLQKKFSEYLQYTSKNLDRILISPKLKKIK</sequence>
<organism evidence="1 2">
    <name type="scientific">Candidatus Nomurabacteria bacterium GW2011_GWB1_44_12</name>
    <dbReference type="NCBI Taxonomy" id="1618748"/>
    <lineage>
        <taxon>Bacteria</taxon>
        <taxon>Candidatus Nomuraibacteriota</taxon>
    </lineage>
</organism>
<evidence type="ECO:0000313" key="2">
    <source>
        <dbReference type="Proteomes" id="UP000033815"/>
    </source>
</evidence>
<dbReference type="AlphaFoldDB" id="A0A837I774"/>